<gene>
    <name evidence="1" type="ORF">F4V45_09070</name>
</gene>
<accession>A0A5M9QGU0</accession>
<comment type="caution">
    <text evidence="1">The sequence shown here is derived from an EMBL/GenBank/DDBJ whole genome shotgun (WGS) entry which is preliminary data.</text>
</comment>
<sequence length="76" mass="8533">MAMHQRSSLGVEAYAISTLNDSFASGRFYDSVLLRLIDEARKQPSSKNFYIIHLMGTLLTTKIATHHHLLISISTL</sequence>
<organism evidence="1 2">
    <name type="scientific">Helicobacter canis</name>
    <dbReference type="NCBI Taxonomy" id="29419"/>
    <lineage>
        <taxon>Bacteria</taxon>
        <taxon>Pseudomonadati</taxon>
        <taxon>Campylobacterota</taxon>
        <taxon>Epsilonproteobacteria</taxon>
        <taxon>Campylobacterales</taxon>
        <taxon>Helicobacteraceae</taxon>
        <taxon>Helicobacter</taxon>
    </lineage>
</organism>
<evidence type="ECO:0000313" key="1">
    <source>
        <dbReference type="EMBL" id="KAA8707269.1"/>
    </source>
</evidence>
<dbReference type="EMBL" id="VXKE01000023">
    <property type="protein sequence ID" value="KAA8707269.1"/>
    <property type="molecule type" value="Genomic_DNA"/>
</dbReference>
<proteinExistence type="predicted"/>
<dbReference type="Proteomes" id="UP000323707">
    <property type="component" value="Unassembled WGS sequence"/>
</dbReference>
<name>A0A5M9QGU0_9HELI</name>
<dbReference type="AlphaFoldDB" id="A0A5M9QGU0"/>
<reference evidence="1 2" key="1">
    <citation type="submission" date="2019-09" db="EMBL/GenBank/DDBJ databases">
        <title>Draft genome sequence of various Type strains from the CCUG.</title>
        <authorList>
            <person name="Pineiro-Iglesias B."/>
            <person name="Tunovic T."/>
            <person name="Unosson C."/>
            <person name="Inganas E."/>
            <person name="Ohlen M."/>
            <person name="Cardew S."/>
            <person name="Jensie-Markopoulos S."/>
            <person name="Salva-Serra F."/>
            <person name="Jaen-Luchoro D."/>
            <person name="Karlsson R."/>
            <person name="Svensson-Stadler L."/>
            <person name="Chun J."/>
            <person name="Moore E."/>
        </authorList>
    </citation>
    <scope>NUCLEOTIDE SEQUENCE [LARGE SCALE GENOMIC DNA]</scope>
    <source>
        <strain evidence="1 2">CCUG 32756T</strain>
    </source>
</reference>
<protein>
    <submittedName>
        <fullName evidence="1">Uncharacterized protein</fullName>
    </submittedName>
</protein>
<evidence type="ECO:0000313" key="2">
    <source>
        <dbReference type="Proteomes" id="UP000323707"/>
    </source>
</evidence>
<dbReference type="RefSeq" id="WP_210670679.1">
    <property type="nucleotide sequence ID" value="NZ_JAERIX010000053.1"/>
</dbReference>